<dbReference type="EMBL" id="CP017839">
    <property type="protein sequence ID" value="APB00478.1"/>
    <property type="molecule type" value="Genomic_DNA"/>
</dbReference>
<name>A0ABC8B2R7_9NOCA</name>
<gene>
    <name evidence="2" type="ORF">NS506_06442</name>
</gene>
<feature type="domain" description="Pyrrolo-quinoline quinone repeat" evidence="1">
    <location>
        <begin position="98"/>
        <end position="204"/>
    </location>
</feature>
<dbReference type="Pfam" id="PF13360">
    <property type="entry name" value="PQQ_2"/>
    <property type="match status" value="1"/>
</dbReference>
<dbReference type="Gene3D" id="2.130.10.10">
    <property type="entry name" value="YVTN repeat-like/Quinoprotein amine dehydrogenase"/>
    <property type="match status" value="1"/>
</dbReference>
<accession>A0ABC8B2R7</accession>
<dbReference type="AlphaFoldDB" id="A0ABC8B2R7"/>
<dbReference type="InterPro" id="IPR015943">
    <property type="entry name" value="WD40/YVTN_repeat-like_dom_sf"/>
</dbReference>
<protein>
    <recommendedName>
        <fullName evidence="1">Pyrrolo-quinoline quinone repeat domain-containing protein</fullName>
    </recommendedName>
</protein>
<reference evidence="2 3" key="1">
    <citation type="submission" date="2016-10" db="EMBL/GenBank/DDBJ databases">
        <title>Genome sequence of Nocardia seriolae strain EM150506, isolated from Anguila japonica.</title>
        <authorList>
            <person name="Han H.-J."/>
        </authorList>
    </citation>
    <scope>NUCLEOTIDE SEQUENCE [LARGE SCALE GENOMIC DNA]</scope>
    <source>
        <strain evidence="2 3">EM150506</strain>
    </source>
</reference>
<evidence type="ECO:0000259" key="1">
    <source>
        <dbReference type="Pfam" id="PF13360"/>
    </source>
</evidence>
<dbReference type="Proteomes" id="UP000180166">
    <property type="component" value="Chromosome"/>
</dbReference>
<dbReference type="KEGG" id="nsr:NS506_06442"/>
<evidence type="ECO:0000313" key="2">
    <source>
        <dbReference type="EMBL" id="APB00478.1"/>
    </source>
</evidence>
<dbReference type="SUPFAM" id="SSF50998">
    <property type="entry name" value="Quinoprotein alcohol dehydrogenase-like"/>
    <property type="match status" value="1"/>
</dbReference>
<dbReference type="InterPro" id="IPR002372">
    <property type="entry name" value="PQQ_rpt_dom"/>
</dbReference>
<dbReference type="InterPro" id="IPR011047">
    <property type="entry name" value="Quinoprotein_ADH-like_sf"/>
</dbReference>
<proteinExistence type="predicted"/>
<evidence type="ECO:0000313" key="3">
    <source>
        <dbReference type="Proteomes" id="UP000180166"/>
    </source>
</evidence>
<organism evidence="2 3">
    <name type="scientific">Nocardia seriolae</name>
    <dbReference type="NCBI Taxonomy" id="37332"/>
    <lineage>
        <taxon>Bacteria</taxon>
        <taxon>Bacillati</taxon>
        <taxon>Actinomycetota</taxon>
        <taxon>Actinomycetes</taxon>
        <taxon>Mycobacteriales</taxon>
        <taxon>Nocardiaceae</taxon>
        <taxon>Nocardia</taxon>
    </lineage>
</organism>
<sequence>MHAYLRRVPKQLWSYPVSYPNPRAISCYVANMKPTIAARAALTAAVLAGAVSCGSDDATTNPGKPSIPDLDLAAVKTLALDANESYGVMANGWYTVVNGDVFGVDSRSGQKLWWIQSPTTPVDKDKIQVLDSGRVLLVGWKDSPRLTAYDSGTGLQMWHTPAEQWFEADDSSGQFVHNDPRTGERRWSVDPGTVGCSTPLSKDPPALFDTDGATLTEPTGVLDPERPGVDVFRCAAPNGHYVVGGLDRTTGATAWHREVPEKGSFLRGPGHIGTIKTGGTVETIDMADGKSLGSRKPSSDKELHIPYADGSALTLDSYVIADDKEMRLQEPDGKTRWTVPLDTKEEMQPLMVSSGNAVFTLMRQRADSDYKAWLIAYDTENGHRTVVVGPGPTAAGEKPTLTMNLNAVGTQVRSAPWGLLVAGPDHGYAAIPVTR</sequence>